<reference evidence="2" key="1">
    <citation type="submission" date="2018-04" db="EMBL/GenBank/DDBJ databases">
        <authorList>
            <person name="Cornet L."/>
        </authorList>
    </citation>
    <scope>NUCLEOTIDE SEQUENCE [LARGE SCALE GENOMIC DNA]</scope>
</reference>
<evidence type="ECO:0000313" key="1">
    <source>
        <dbReference type="EMBL" id="PZO22881.1"/>
    </source>
</evidence>
<dbReference type="Proteomes" id="UP000249354">
    <property type="component" value="Unassembled WGS sequence"/>
</dbReference>
<accession>A0A2W4WFH6</accession>
<reference evidence="1 2" key="2">
    <citation type="submission" date="2018-06" db="EMBL/GenBank/DDBJ databases">
        <title>Metagenomic assembly of (sub)arctic Cyanobacteria and their associated microbiome from non-axenic cultures.</title>
        <authorList>
            <person name="Baurain D."/>
        </authorList>
    </citation>
    <scope>NUCLEOTIDE SEQUENCE [LARGE SCALE GENOMIC DNA]</scope>
    <source>
        <strain evidence="1">ULC129bin1</strain>
    </source>
</reference>
<protein>
    <submittedName>
        <fullName evidence="1">Uncharacterized protein</fullName>
    </submittedName>
</protein>
<gene>
    <name evidence="1" type="ORF">DCF25_01900</name>
</gene>
<organism evidence="1 2">
    <name type="scientific">Leptolyngbya foveolarum</name>
    <dbReference type="NCBI Taxonomy" id="47253"/>
    <lineage>
        <taxon>Bacteria</taxon>
        <taxon>Bacillati</taxon>
        <taxon>Cyanobacteriota</taxon>
        <taxon>Cyanophyceae</taxon>
        <taxon>Leptolyngbyales</taxon>
        <taxon>Leptolyngbyaceae</taxon>
        <taxon>Leptolyngbya group</taxon>
        <taxon>Leptolyngbya</taxon>
    </lineage>
</organism>
<comment type="caution">
    <text evidence="1">The sequence shown here is derived from an EMBL/GenBank/DDBJ whole genome shotgun (WGS) entry which is preliminary data.</text>
</comment>
<evidence type="ECO:0000313" key="2">
    <source>
        <dbReference type="Proteomes" id="UP000249354"/>
    </source>
</evidence>
<name>A0A2W4WFH6_9CYAN</name>
<proteinExistence type="predicted"/>
<dbReference type="EMBL" id="QBMC01000006">
    <property type="protein sequence ID" value="PZO22881.1"/>
    <property type="molecule type" value="Genomic_DNA"/>
</dbReference>
<sequence length="144" mass="15790">MESAHLDASEIEMLEAELQNYDPAQTAIAQLKASDGDLTQALESMLVEEFGPQPAFASKSLWAVTWETLREELCGDEGFLGRVKDYLAKPQKATALTALVIYIVEQTTLPISPSLAALVSLYIAKVGLTIFCKYTEPEKLLILP</sequence>
<dbReference type="AlphaFoldDB" id="A0A2W4WFH6"/>